<dbReference type="EMBL" id="CP019605">
    <property type="protein sequence ID" value="AQP45259.1"/>
    <property type="molecule type" value="Genomic_DNA"/>
</dbReference>
<protein>
    <submittedName>
        <fullName evidence="1">Uncharacterized protein</fullName>
    </submittedName>
</protein>
<dbReference type="RefSeq" id="WP_077343151.1">
    <property type="nucleotide sequence ID" value="NZ_CP019605.1"/>
</dbReference>
<keyword evidence="2" id="KW-1185">Reference proteome</keyword>
<organism evidence="1 2">
    <name type="scientific">Tessaracoccus flavus</name>
    <dbReference type="NCBI Taxonomy" id="1610493"/>
    <lineage>
        <taxon>Bacteria</taxon>
        <taxon>Bacillati</taxon>
        <taxon>Actinomycetota</taxon>
        <taxon>Actinomycetes</taxon>
        <taxon>Propionibacteriales</taxon>
        <taxon>Propionibacteriaceae</taxon>
        <taxon>Tessaracoccus</taxon>
    </lineage>
</organism>
<evidence type="ECO:0000313" key="2">
    <source>
        <dbReference type="Proteomes" id="UP000188324"/>
    </source>
</evidence>
<proteinExistence type="predicted"/>
<sequence length="252" mass="27014">MLAGILIAIVVVAGIAVALPWVAAQKPADVELESDPAERFADSMRIIRSDITDYVAEQDAAEVSTPLTRRAELNELRLIAKQAAKRRRTTVLLLLTALVVVTVLSALSITPWWSLAIPGTPLIAFLAVARFTVVAMHRSLDARAAAVRAGYDDAEDTTTIDLSAHAETEEFEISVDLTMPTTMGALWDPIPITPATYVSQPLLPRTVRTIDLSAPVASAPLVPTADHPDAVLDDEETLGAPITELRPRAVGE</sequence>
<evidence type="ECO:0000313" key="1">
    <source>
        <dbReference type="EMBL" id="AQP45259.1"/>
    </source>
</evidence>
<name>A0A1Q2CGL2_9ACTN</name>
<dbReference type="STRING" id="1610493.RPIT_11020"/>
<accession>A0A1Q2CGL2</accession>
<dbReference type="Proteomes" id="UP000188324">
    <property type="component" value="Chromosome"/>
</dbReference>
<gene>
    <name evidence="1" type="ORF">RPIT_11020</name>
</gene>
<dbReference type="KEGG" id="tfl:RPIT_11020"/>
<reference evidence="1 2" key="1">
    <citation type="journal article" date="2016" name="Int. J. Syst. Evol. Microbiol.">
        <title>Tessaracoccus flavus sp. nov., isolated from the drainage system of a lindane-producing factory.</title>
        <authorList>
            <person name="Kumari R."/>
            <person name="Singh P."/>
            <person name="Schumann P."/>
            <person name="Lal R."/>
        </authorList>
    </citation>
    <scope>NUCLEOTIDE SEQUENCE [LARGE SCALE GENOMIC DNA]</scope>
    <source>
        <strain evidence="1 2">RP1T</strain>
    </source>
</reference>
<dbReference type="AlphaFoldDB" id="A0A1Q2CGL2"/>
<dbReference type="OrthoDB" id="3218604at2"/>